<evidence type="ECO:0000313" key="4">
    <source>
        <dbReference type="RefSeq" id="XP_055881548.1"/>
    </source>
</evidence>
<dbReference type="InterPro" id="IPR006015">
    <property type="entry name" value="Universal_stress_UspA"/>
</dbReference>
<dbReference type="Proteomes" id="UP001165740">
    <property type="component" value="Chromosome 4"/>
</dbReference>
<dbReference type="InterPro" id="IPR014729">
    <property type="entry name" value="Rossmann-like_a/b/a_fold"/>
</dbReference>
<protein>
    <submittedName>
        <fullName evidence="4">Universal stress protein Sll1388-like</fullName>
    </submittedName>
</protein>
<gene>
    <name evidence="4" type="primary">LOC106074269</name>
</gene>
<dbReference type="PANTHER" id="PTHR46989">
    <property type="entry name" value="USP DOMAIN-CONTAINING PROTEIN"/>
    <property type="match status" value="1"/>
</dbReference>
<dbReference type="RefSeq" id="XP_055881548.1">
    <property type="nucleotide sequence ID" value="XM_056025573.1"/>
</dbReference>
<dbReference type="InterPro" id="IPR006016">
    <property type="entry name" value="UspA"/>
</dbReference>
<reference evidence="4" key="1">
    <citation type="submission" date="2025-08" db="UniProtKB">
        <authorList>
            <consortium name="RefSeq"/>
        </authorList>
    </citation>
    <scope>IDENTIFICATION</scope>
</reference>
<dbReference type="Pfam" id="PF00582">
    <property type="entry name" value="Usp"/>
    <property type="match status" value="1"/>
</dbReference>
<dbReference type="AlphaFoldDB" id="A0A9W3A2Y7"/>
<dbReference type="PANTHER" id="PTHR46989:SF3">
    <property type="entry name" value="USPA DOMAIN-CONTAINING PROTEIN"/>
    <property type="match status" value="1"/>
</dbReference>
<feature type="region of interest" description="Disordered" evidence="1">
    <location>
        <begin position="1"/>
        <end position="24"/>
    </location>
</feature>
<sequence length="211" mass="22938">MASESAALGNGQNNEVDSANMGEGDVPSTYRRILVGMDGTADAQKAFDWYMDNIRQPDDFVYVGYCPAAGSLFNFDNFFSSMSSHVIEFQSKVIEIRNSLKEKLKQSGVKGCVHILGGTNAGQALIKEAETEKIDLIILGSRDHGIIRRALLGSVCGYVVHHSQVPVLVYHPPLPAGSGQRRHSQSSKAGDFVRQRSRNSESDTKASYAGL</sequence>
<dbReference type="OMA" id="HVNQNKA"/>
<feature type="domain" description="UspA" evidence="2">
    <location>
        <begin position="30"/>
        <end position="171"/>
    </location>
</feature>
<feature type="compositionally biased region" description="Basic and acidic residues" evidence="1">
    <location>
        <begin position="191"/>
        <end position="204"/>
    </location>
</feature>
<dbReference type="Gene3D" id="3.40.50.620">
    <property type="entry name" value="HUPs"/>
    <property type="match status" value="1"/>
</dbReference>
<dbReference type="PRINTS" id="PR01438">
    <property type="entry name" value="UNVRSLSTRESS"/>
</dbReference>
<dbReference type="OrthoDB" id="843225at2759"/>
<dbReference type="SUPFAM" id="SSF52402">
    <property type="entry name" value="Adenine nucleotide alpha hydrolases-like"/>
    <property type="match status" value="1"/>
</dbReference>
<feature type="region of interest" description="Disordered" evidence="1">
    <location>
        <begin position="176"/>
        <end position="211"/>
    </location>
</feature>
<dbReference type="GeneID" id="106074269"/>
<keyword evidence="3" id="KW-1185">Reference proteome</keyword>
<dbReference type="CDD" id="cd23659">
    <property type="entry name" value="USP_At3g01520-like"/>
    <property type="match status" value="1"/>
</dbReference>
<organism evidence="3 4">
    <name type="scientific">Biomphalaria glabrata</name>
    <name type="common">Bloodfluke planorb</name>
    <name type="synonym">Freshwater snail</name>
    <dbReference type="NCBI Taxonomy" id="6526"/>
    <lineage>
        <taxon>Eukaryota</taxon>
        <taxon>Metazoa</taxon>
        <taxon>Spiralia</taxon>
        <taxon>Lophotrochozoa</taxon>
        <taxon>Mollusca</taxon>
        <taxon>Gastropoda</taxon>
        <taxon>Heterobranchia</taxon>
        <taxon>Euthyneura</taxon>
        <taxon>Panpulmonata</taxon>
        <taxon>Hygrophila</taxon>
        <taxon>Lymnaeoidea</taxon>
        <taxon>Planorbidae</taxon>
        <taxon>Biomphalaria</taxon>
    </lineage>
</organism>
<evidence type="ECO:0000259" key="2">
    <source>
        <dbReference type="Pfam" id="PF00582"/>
    </source>
</evidence>
<proteinExistence type="predicted"/>
<evidence type="ECO:0000256" key="1">
    <source>
        <dbReference type="SAM" id="MobiDB-lite"/>
    </source>
</evidence>
<evidence type="ECO:0000313" key="3">
    <source>
        <dbReference type="Proteomes" id="UP001165740"/>
    </source>
</evidence>
<name>A0A9W3A2Y7_BIOGL</name>
<accession>A0A9W3A2Y7</accession>